<dbReference type="RefSeq" id="WP_406762739.1">
    <property type="nucleotide sequence ID" value="NZ_JBJIAB010000051.1"/>
</dbReference>
<dbReference type="EMBL" id="JBJIAB010000051">
    <property type="protein sequence ID" value="MFL0168274.1"/>
    <property type="molecule type" value="Genomic_DNA"/>
</dbReference>
<evidence type="ECO:0000313" key="3">
    <source>
        <dbReference type="Proteomes" id="UP001623600"/>
    </source>
</evidence>
<feature type="domain" description="ASCH" evidence="1">
    <location>
        <begin position="7"/>
        <end position="95"/>
    </location>
</feature>
<dbReference type="InterPro" id="IPR039440">
    <property type="entry name" value="DUF3850"/>
</dbReference>
<proteinExistence type="predicted"/>
<reference evidence="2 3" key="1">
    <citation type="submission" date="2024-11" db="EMBL/GenBank/DDBJ databases">
        <authorList>
            <person name="Heng Y.C."/>
            <person name="Lim A.C.H."/>
            <person name="Lee J.K.Y."/>
            <person name="Kittelmann S."/>
        </authorList>
    </citation>
    <scope>NUCLEOTIDE SEQUENCE [LARGE SCALE GENOMIC DNA]</scope>
    <source>
        <strain evidence="2 3">WILCCON 0112</strain>
    </source>
</reference>
<dbReference type="SUPFAM" id="SSF88697">
    <property type="entry name" value="PUA domain-like"/>
    <property type="match status" value="1"/>
</dbReference>
<keyword evidence="3" id="KW-1185">Reference proteome</keyword>
<accession>A0ABW8SBL3</accession>
<dbReference type="Pfam" id="PF12961">
    <property type="entry name" value="DUF3850"/>
    <property type="match status" value="1"/>
</dbReference>
<protein>
    <submittedName>
        <fullName evidence="2">ASCH/PUA domain-containing protein</fullName>
    </submittedName>
</protein>
<organism evidence="2 3">
    <name type="scientific">Candidatus Clostridium helianthi</name>
    <dbReference type="NCBI Taxonomy" id="3381660"/>
    <lineage>
        <taxon>Bacteria</taxon>
        <taxon>Bacillati</taxon>
        <taxon>Bacillota</taxon>
        <taxon>Clostridia</taxon>
        <taxon>Eubacteriales</taxon>
        <taxon>Clostridiaceae</taxon>
        <taxon>Clostridium</taxon>
    </lineage>
</organism>
<evidence type="ECO:0000259" key="1">
    <source>
        <dbReference type="SMART" id="SM01022"/>
    </source>
</evidence>
<sequence length="181" mass="21462">MSKIHELKILPQYFNAVREGKKTFELRKDDRGFQVGDVLMLKEFNLQEKYETIEGAETYFTGRKILRQINYILKDESESMGLNKEYVILGIKLIDEDVELEWKSDMNEWGEIYCPMMGKEVKTYWPNGTPCYDTVTNPLLDEDGNVYYYKYDHDEGAWDEDASFTLCDAEEYINLEEILFY</sequence>
<comment type="caution">
    <text evidence="2">The sequence shown here is derived from an EMBL/GenBank/DDBJ whole genome shotgun (WGS) entry which is preliminary data.</text>
</comment>
<name>A0ABW8SBL3_9CLOT</name>
<evidence type="ECO:0000313" key="2">
    <source>
        <dbReference type="EMBL" id="MFL0168274.1"/>
    </source>
</evidence>
<dbReference type="SMART" id="SM01022">
    <property type="entry name" value="ASCH"/>
    <property type="match status" value="1"/>
</dbReference>
<dbReference type="Gene3D" id="2.30.130.30">
    <property type="entry name" value="Hypothetical protein"/>
    <property type="match status" value="1"/>
</dbReference>
<dbReference type="InterPro" id="IPR007374">
    <property type="entry name" value="ASCH_domain"/>
</dbReference>
<gene>
    <name evidence="2" type="ORF">ACJDTP_24745</name>
</gene>
<dbReference type="Proteomes" id="UP001623600">
    <property type="component" value="Unassembled WGS sequence"/>
</dbReference>
<dbReference type="InterPro" id="IPR015947">
    <property type="entry name" value="PUA-like_sf"/>
</dbReference>